<dbReference type="EMBL" id="LGSZ01000040">
    <property type="protein sequence ID" value="KPH80618.1"/>
    <property type="molecule type" value="Genomic_DNA"/>
</dbReference>
<dbReference type="SUPFAM" id="SSF56349">
    <property type="entry name" value="DNA breaking-rejoining enzymes"/>
    <property type="match status" value="1"/>
</dbReference>
<sequence length="343" mass="37738">MARVIFDDVVSTPPPPSRLKRSSAATLTITRRKSGKGFSYRNADGERITDVATLARIRSLTIPPAYSDVRIAADPRAHLQAVGHDEAGRIQHRYHPDWDKVRERRKLKRLGCLINALPKLRAAIARDLKDRKLSRDKALACAAAIIDRCHIRVGNESYAKANGSHGASTLLKRHVTITGSRVELAFKGKSGKQIACAHEDPALARALTRVMTLKGRRAFQYQREDGTVGELRASDINAYLKRVSGLPVSSKDLRMLAANAAAAELLLAGEIVATETGRKRQLADIMRAISERLVNTPAVVRKSYVHEIVLRAYATGRLKRCYDKSKARGACSRIERALGLLAA</sequence>
<dbReference type="RefSeq" id="WP_054209432.1">
    <property type="nucleotide sequence ID" value="NZ_LGSZ01000040.1"/>
</dbReference>
<evidence type="ECO:0000313" key="5">
    <source>
        <dbReference type="Proteomes" id="UP000037822"/>
    </source>
</evidence>
<dbReference type="Pfam" id="PF21338">
    <property type="entry name" value="Top1B_N_bact"/>
    <property type="match status" value="1"/>
</dbReference>
<evidence type="ECO:0000313" key="4">
    <source>
        <dbReference type="EMBL" id="KPH80618.1"/>
    </source>
</evidence>
<dbReference type="OrthoDB" id="9778962at2"/>
<dbReference type="PROSITE" id="PS52038">
    <property type="entry name" value="TOPO_IB_2"/>
    <property type="match status" value="1"/>
</dbReference>
<dbReference type="InterPro" id="IPR014711">
    <property type="entry name" value="TopoI_cat_a-hlx-sub_euk"/>
</dbReference>
<comment type="caution">
    <text evidence="4">The sequence shown here is derived from an EMBL/GenBank/DDBJ whole genome shotgun (WGS) entry which is preliminary data.</text>
</comment>
<dbReference type="Pfam" id="PF01028">
    <property type="entry name" value="Topoisom_I"/>
    <property type="match status" value="1"/>
</dbReference>
<dbReference type="Gene3D" id="3.30.66.10">
    <property type="entry name" value="DNA topoisomerase I domain"/>
    <property type="match status" value="1"/>
</dbReference>
<proteinExistence type="predicted"/>
<dbReference type="InterPro" id="IPR011010">
    <property type="entry name" value="DNA_brk_join_enz"/>
</dbReference>
<accession>A0A0N1N3M1</accession>
<dbReference type="InterPro" id="IPR013500">
    <property type="entry name" value="TopoI_cat_euk"/>
</dbReference>
<keyword evidence="5" id="KW-1185">Reference proteome</keyword>
<name>A0A0N1N3M1_9HYPH</name>
<dbReference type="GO" id="GO:0003677">
    <property type="term" value="F:DNA binding"/>
    <property type="evidence" value="ECO:0007669"/>
    <property type="project" value="InterPro"/>
</dbReference>
<protein>
    <submittedName>
        <fullName evidence="4">Uncharacterized protein</fullName>
    </submittedName>
</protein>
<dbReference type="AlphaFoldDB" id="A0A0N1N3M1"/>
<dbReference type="GO" id="GO:0006265">
    <property type="term" value="P:DNA topological change"/>
    <property type="evidence" value="ECO:0007669"/>
    <property type="project" value="InterPro"/>
</dbReference>
<dbReference type="Gene3D" id="1.10.132.120">
    <property type="match status" value="1"/>
</dbReference>
<dbReference type="SUPFAM" id="SSF55869">
    <property type="entry name" value="DNA topoisomerase I domain"/>
    <property type="match status" value="1"/>
</dbReference>
<dbReference type="PATRIC" id="fig|1526658.3.peg.3990"/>
<dbReference type="InterPro" id="IPR049331">
    <property type="entry name" value="Top1B_N_bact"/>
</dbReference>
<feature type="domain" description="DNA topoisomerase IB N-terminal" evidence="3">
    <location>
        <begin position="37"/>
        <end position="85"/>
    </location>
</feature>
<evidence type="ECO:0000256" key="1">
    <source>
        <dbReference type="SAM" id="MobiDB-lite"/>
    </source>
</evidence>
<reference evidence="4 5" key="1">
    <citation type="submission" date="2015-07" db="EMBL/GenBank/DDBJ databases">
        <title>Whole genome sequencing of Bosea vaviloviae isolated from cave pool.</title>
        <authorList>
            <person name="Tan N.E.H."/>
            <person name="Lee Y.P."/>
            <person name="Gan H.M."/>
            <person name="Barton H."/>
            <person name="Savka M.A."/>
        </authorList>
    </citation>
    <scope>NUCLEOTIDE SEQUENCE [LARGE SCALE GENOMIC DNA]</scope>
    <source>
        <strain evidence="4 5">SD260</strain>
    </source>
</reference>
<evidence type="ECO:0000259" key="2">
    <source>
        <dbReference type="Pfam" id="PF01028"/>
    </source>
</evidence>
<feature type="domain" description="DNA topoisomerase I catalytic core eukaryotic-type" evidence="2">
    <location>
        <begin position="101"/>
        <end position="313"/>
    </location>
</feature>
<dbReference type="InterPro" id="IPR035447">
    <property type="entry name" value="DNA_topo_I_N_sf"/>
</dbReference>
<gene>
    <name evidence="4" type="ORF">AE618_12770</name>
</gene>
<dbReference type="Proteomes" id="UP000037822">
    <property type="component" value="Unassembled WGS sequence"/>
</dbReference>
<organism evidence="4 5">
    <name type="scientific">Bosea vaviloviae</name>
    <dbReference type="NCBI Taxonomy" id="1526658"/>
    <lineage>
        <taxon>Bacteria</taxon>
        <taxon>Pseudomonadati</taxon>
        <taxon>Pseudomonadota</taxon>
        <taxon>Alphaproteobacteria</taxon>
        <taxon>Hyphomicrobiales</taxon>
        <taxon>Boseaceae</taxon>
        <taxon>Bosea</taxon>
    </lineage>
</organism>
<evidence type="ECO:0000259" key="3">
    <source>
        <dbReference type="Pfam" id="PF21338"/>
    </source>
</evidence>
<feature type="region of interest" description="Disordered" evidence="1">
    <location>
        <begin position="1"/>
        <end position="20"/>
    </location>
</feature>
<dbReference type="GO" id="GO:0003917">
    <property type="term" value="F:DNA topoisomerase type I (single strand cut, ATP-independent) activity"/>
    <property type="evidence" value="ECO:0007669"/>
    <property type="project" value="InterPro"/>
</dbReference>
<dbReference type="Gene3D" id="3.90.15.10">
    <property type="entry name" value="Topoisomerase I, Chain A, domain 3"/>
    <property type="match status" value="1"/>
</dbReference>